<organism evidence="1 2">
    <name type="scientific">Serratia odorifera DSM 4582</name>
    <dbReference type="NCBI Taxonomy" id="667129"/>
    <lineage>
        <taxon>Bacteria</taxon>
        <taxon>Pseudomonadati</taxon>
        <taxon>Pseudomonadota</taxon>
        <taxon>Gammaproteobacteria</taxon>
        <taxon>Enterobacterales</taxon>
        <taxon>Yersiniaceae</taxon>
        <taxon>Serratia</taxon>
    </lineage>
</organism>
<sequence>MRLYYIWSAREQINGATFTIEMNILLLPSFIAINIKNMPASIFPLSFHFQPYNPTANVIVL</sequence>
<keyword evidence="2" id="KW-1185">Reference proteome</keyword>
<dbReference type="HOGENOM" id="CLU_2920192_0_0_6"/>
<name>D4DZP4_SEROD</name>
<comment type="caution">
    <text evidence="1">The sequence shown here is derived from an EMBL/GenBank/DDBJ whole genome shotgun (WGS) entry which is preliminary data.</text>
</comment>
<dbReference type="AlphaFoldDB" id="D4DZP4"/>
<evidence type="ECO:0000313" key="1">
    <source>
        <dbReference type="EMBL" id="EFE96800.1"/>
    </source>
</evidence>
<proteinExistence type="predicted"/>
<evidence type="ECO:0000313" key="2">
    <source>
        <dbReference type="Proteomes" id="UP000005723"/>
    </source>
</evidence>
<accession>D4DZP4</accession>
<reference evidence="1 2" key="1">
    <citation type="submission" date="2010-01" db="EMBL/GenBank/DDBJ databases">
        <authorList>
            <person name="Muzny D."/>
            <person name="Qin X."/>
            <person name="Deng J."/>
            <person name="Jiang H."/>
            <person name="Liu Y."/>
            <person name="Qu J."/>
            <person name="Song X.-Z."/>
            <person name="Zhang L."/>
            <person name="Thornton R."/>
            <person name="Coyle M."/>
            <person name="Francisco L."/>
            <person name="Jackson L."/>
            <person name="Javaid M."/>
            <person name="Korchina V."/>
            <person name="Kovar C."/>
            <person name="Mata R."/>
            <person name="Mathew T."/>
            <person name="Ngo R."/>
            <person name="Nguyen L."/>
            <person name="Nguyen N."/>
            <person name="Okwuonu G."/>
            <person name="Ongeri F."/>
            <person name="Pham C."/>
            <person name="Simmons D."/>
            <person name="Wilczek-Boney K."/>
            <person name="Hale W."/>
            <person name="Jakkamsetti A."/>
            <person name="Pham P."/>
            <person name="Ruth R."/>
            <person name="San Lucas F."/>
            <person name="Warren J."/>
            <person name="Zhang J."/>
            <person name="Zhao Z."/>
            <person name="Zhou C."/>
            <person name="Zhu D."/>
            <person name="Lee S."/>
            <person name="Bess C."/>
            <person name="Blankenburg K."/>
            <person name="Forbes L."/>
            <person name="Fu Q."/>
            <person name="Gubbala S."/>
            <person name="Hirani K."/>
            <person name="Jayaseelan J.C."/>
            <person name="Lara F."/>
            <person name="Munidasa M."/>
            <person name="Palculict T."/>
            <person name="Patil S."/>
            <person name="Pu L.-L."/>
            <person name="Saada N."/>
            <person name="Tang L."/>
            <person name="Weissenberger G."/>
            <person name="Zhu Y."/>
            <person name="Hemphill L."/>
            <person name="Shang Y."/>
            <person name="Youmans B."/>
            <person name="Ayvaz T."/>
            <person name="Ross M."/>
            <person name="Santibanez J."/>
            <person name="Aqrawi P."/>
            <person name="Gross S."/>
            <person name="Joshi V."/>
            <person name="Fowler G."/>
            <person name="Nazareth L."/>
            <person name="Reid J."/>
            <person name="Worley K."/>
            <person name="Petrosino J."/>
            <person name="Highlander S."/>
            <person name="Gibbs R."/>
        </authorList>
    </citation>
    <scope>NUCLEOTIDE SEQUENCE [LARGE SCALE GENOMIC DNA]</scope>
    <source>
        <strain evidence="1 2">DSM 4582</strain>
    </source>
</reference>
<dbReference type="Proteomes" id="UP000005723">
    <property type="component" value="Unassembled WGS sequence"/>
</dbReference>
<dbReference type="EMBL" id="ADBY01000025">
    <property type="protein sequence ID" value="EFE96800.1"/>
    <property type="molecule type" value="Genomic_DNA"/>
</dbReference>
<protein>
    <submittedName>
        <fullName evidence="1">Uncharacterized protein</fullName>
    </submittedName>
</protein>
<gene>
    <name evidence="1" type="ORF">HMPREF0758_1394</name>
</gene>